<sequence length="463" mass="50320">MKKKIVRIAGTQGFYGDSPMGAIAVAKAGAADYLMHDALAELTLSILQKDKLKDPNLGYARDIEFHAAKLFPITLAKGIKVVTDSGGLNPHSAAKKVKAILAQQGITTAKIAAIDGDDMLDALERFKSDGLPLLNLDTGLPYADSPLPVTHANVYIGAQCIKDALAQGADIILAGRVADPCLALGILAHEFDWKLDATTSEDLNKLANGIMVGHILECGGQASGGNAYSEWLGRAYKFSHLGYPIAHVEQDGSAVITKLEQQGGKVSRNTIREQLVYEIHNPQAYITPDVTVDFTQIKVTELAPNQVRVENAKGNPRPEMLKLCIGQLEGYMTEQLFYFSYPYAYEKAKAFVEAVKETWATLPFQYDELRINYLGINGIHESAAPALPQELIDTMNEIGVRIAFRHQDKKVGKLLIQSIVCLGLNGPPGMAASMNWGKAASLRLGLFPTLIPRTYVNPTITLY</sequence>
<dbReference type="RefSeq" id="WP_264792078.1">
    <property type="nucleotide sequence ID" value="NZ_AP026867.1"/>
</dbReference>
<reference evidence="2" key="1">
    <citation type="submission" date="2022-09" db="EMBL/GenBank/DDBJ databases">
        <title>Aureispira anguillicida sp. nov., isolated from Leptocephalus of Japanese eel Anguilla japonica.</title>
        <authorList>
            <person name="Yuasa K."/>
            <person name="Mekata T."/>
            <person name="Ikunari K."/>
        </authorList>
    </citation>
    <scope>NUCLEOTIDE SEQUENCE</scope>
    <source>
        <strain evidence="2">EL160426</strain>
    </source>
</reference>
<gene>
    <name evidence="2" type="ORF">AsAng_0015230</name>
</gene>
<dbReference type="Proteomes" id="UP001060919">
    <property type="component" value="Chromosome"/>
</dbReference>
<evidence type="ECO:0000259" key="1">
    <source>
        <dbReference type="Pfam" id="PF07287"/>
    </source>
</evidence>
<protein>
    <submittedName>
        <fullName evidence="2">DUF1446 domain-containing protein</fullName>
    </submittedName>
</protein>
<name>A0A915YCZ6_9BACT</name>
<evidence type="ECO:0000313" key="3">
    <source>
        <dbReference type="Proteomes" id="UP001060919"/>
    </source>
</evidence>
<feature type="domain" description="Acyclic terpene utilisation N-terminal" evidence="1">
    <location>
        <begin position="6"/>
        <end position="461"/>
    </location>
</feature>
<dbReference type="InterPro" id="IPR010839">
    <property type="entry name" value="AtuA_N"/>
</dbReference>
<evidence type="ECO:0000313" key="2">
    <source>
        <dbReference type="EMBL" id="BDS10814.1"/>
    </source>
</evidence>
<keyword evidence="3" id="KW-1185">Reference proteome</keyword>
<dbReference type="PANTHER" id="PTHR47708:SF2">
    <property type="entry name" value="SI:CH73-132F6.5"/>
    <property type="match status" value="1"/>
</dbReference>
<dbReference type="EMBL" id="AP026867">
    <property type="protein sequence ID" value="BDS10814.1"/>
    <property type="molecule type" value="Genomic_DNA"/>
</dbReference>
<proteinExistence type="predicted"/>
<dbReference type="KEGG" id="aup:AsAng_0015230"/>
<dbReference type="AlphaFoldDB" id="A0A915YCZ6"/>
<dbReference type="PANTHER" id="PTHR47708">
    <property type="match status" value="1"/>
</dbReference>
<dbReference type="Pfam" id="PF07287">
    <property type="entry name" value="AtuA"/>
    <property type="match status" value="1"/>
</dbReference>
<accession>A0A915YCZ6</accession>
<organism evidence="2 3">
    <name type="scientific">Aureispira anguillae</name>
    <dbReference type="NCBI Taxonomy" id="2864201"/>
    <lineage>
        <taxon>Bacteria</taxon>
        <taxon>Pseudomonadati</taxon>
        <taxon>Bacteroidota</taxon>
        <taxon>Saprospiria</taxon>
        <taxon>Saprospirales</taxon>
        <taxon>Saprospiraceae</taxon>
        <taxon>Aureispira</taxon>
    </lineage>
</organism>